<dbReference type="PANTHER" id="PTHR22897">
    <property type="entry name" value="QUIESCIN Q6-RELATED SULFHYDRYL OXIDASE"/>
    <property type="match status" value="1"/>
</dbReference>
<feature type="compositionally biased region" description="Polar residues" evidence="8">
    <location>
        <begin position="281"/>
        <end position="296"/>
    </location>
</feature>
<keyword evidence="7" id="KW-0812">Transmembrane</keyword>
<keyword evidence="7" id="KW-0472">Membrane</keyword>
<dbReference type="AlphaFoldDB" id="A0A813DCS4"/>
<evidence type="ECO:0000256" key="5">
    <source>
        <dbReference type="ARBA" id="ARBA00023002"/>
    </source>
</evidence>
<evidence type="ECO:0000256" key="4">
    <source>
        <dbReference type="ARBA" id="ARBA00022827"/>
    </source>
</evidence>
<keyword evidence="3" id="KW-0732">Signal</keyword>
<dbReference type="EC" id="1.8.3.2" evidence="7"/>
<organism evidence="10 11">
    <name type="scientific">Polarella glacialis</name>
    <name type="common">Dinoflagellate</name>
    <dbReference type="NCBI Taxonomy" id="89957"/>
    <lineage>
        <taxon>Eukaryota</taxon>
        <taxon>Sar</taxon>
        <taxon>Alveolata</taxon>
        <taxon>Dinophyceae</taxon>
        <taxon>Suessiales</taxon>
        <taxon>Suessiaceae</taxon>
        <taxon>Polarella</taxon>
    </lineage>
</organism>
<evidence type="ECO:0000313" key="10">
    <source>
        <dbReference type="EMBL" id="CAE8584012.1"/>
    </source>
</evidence>
<comment type="caution">
    <text evidence="10">The sequence shown here is derived from an EMBL/GenBank/DDBJ whole genome shotgun (WGS) entry which is preliminary data.</text>
</comment>
<keyword evidence="5 7" id="KW-0560">Oxidoreductase</keyword>
<evidence type="ECO:0000313" key="11">
    <source>
        <dbReference type="Proteomes" id="UP000654075"/>
    </source>
</evidence>
<feature type="region of interest" description="Disordered" evidence="8">
    <location>
        <begin position="317"/>
        <end position="344"/>
    </location>
</feature>
<feature type="region of interest" description="Disordered" evidence="8">
    <location>
        <begin position="156"/>
        <end position="297"/>
    </location>
</feature>
<dbReference type="GO" id="GO:0016971">
    <property type="term" value="F:flavin-dependent sulfhydryl oxidase activity"/>
    <property type="evidence" value="ECO:0007669"/>
    <property type="project" value="InterPro"/>
</dbReference>
<feature type="compositionally biased region" description="Polar residues" evidence="8">
    <location>
        <begin position="188"/>
        <end position="202"/>
    </location>
</feature>
<keyword evidence="7" id="KW-1133">Transmembrane helix</keyword>
<evidence type="ECO:0000256" key="1">
    <source>
        <dbReference type="ARBA" id="ARBA00001974"/>
    </source>
</evidence>
<accession>A0A813DCS4</accession>
<dbReference type="InterPro" id="IPR017905">
    <property type="entry name" value="ERV/ALR_sulphydryl_oxidase"/>
</dbReference>
<dbReference type="InterPro" id="IPR036774">
    <property type="entry name" value="ERV/ALR_sulphydryl_oxid_sf"/>
</dbReference>
<feature type="compositionally biased region" description="Polar residues" evidence="8">
    <location>
        <begin position="251"/>
        <end position="267"/>
    </location>
</feature>
<evidence type="ECO:0000256" key="3">
    <source>
        <dbReference type="ARBA" id="ARBA00022729"/>
    </source>
</evidence>
<keyword evidence="6" id="KW-1015">Disulfide bond</keyword>
<gene>
    <name evidence="10" type="ORF">PGLA1383_LOCUS2956</name>
</gene>
<dbReference type="EMBL" id="CAJNNV010000974">
    <property type="protein sequence ID" value="CAE8584012.1"/>
    <property type="molecule type" value="Genomic_DNA"/>
</dbReference>
<dbReference type="GO" id="GO:0006457">
    <property type="term" value="P:protein folding"/>
    <property type="evidence" value="ECO:0007669"/>
    <property type="project" value="TreeGrafter"/>
</dbReference>
<keyword evidence="2 7" id="KW-0285">Flavoprotein</keyword>
<reference evidence="10" key="1">
    <citation type="submission" date="2021-02" db="EMBL/GenBank/DDBJ databases">
        <authorList>
            <person name="Dougan E. K."/>
            <person name="Rhodes N."/>
            <person name="Thang M."/>
            <person name="Chan C."/>
        </authorList>
    </citation>
    <scope>NUCLEOTIDE SEQUENCE</scope>
</reference>
<feature type="non-terminal residue" evidence="10">
    <location>
        <position position="344"/>
    </location>
</feature>
<evidence type="ECO:0000259" key="9">
    <source>
        <dbReference type="PROSITE" id="PS51324"/>
    </source>
</evidence>
<evidence type="ECO:0000256" key="8">
    <source>
        <dbReference type="SAM" id="MobiDB-lite"/>
    </source>
</evidence>
<dbReference type="GO" id="GO:0000139">
    <property type="term" value="C:Golgi membrane"/>
    <property type="evidence" value="ECO:0007669"/>
    <property type="project" value="TreeGrafter"/>
</dbReference>
<keyword evidence="4 7" id="KW-0274">FAD</keyword>
<proteinExistence type="predicted"/>
<feature type="non-terminal residue" evidence="10">
    <location>
        <position position="1"/>
    </location>
</feature>
<dbReference type="GO" id="GO:0003756">
    <property type="term" value="F:protein disulfide isomerase activity"/>
    <property type="evidence" value="ECO:0007669"/>
    <property type="project" value="TreeGrafter"/>
</dbReference>
<dbReference type="InterPro" id="IPR039798">
    <property type="entry name" value="Sulfhydryl_oxidase"/>
</dbReference>
<name>A0A813DCS4_POLGL</name>
<protein>
    <recommendedName>
        <fullName evidence="7">Sulfhydryl oxidase</fullName>
        <ecNumber evidence="7">1.8.3.2</ecNumber>
    </recommendedName>
</protein>
<feature type="transmembrane region" description="Helical" evidence="7">
    <location>
        <begin position="103"/>
        <end position="122"/>
    </location>
</feature>
<feature type="domain" description="ERV/ALR sulfhydryl oxidase" evidence="9">
    <location>
        <begin position="1"/>
        <end position="40"/>
    </location>
</feature>
<comment type="cofactor">
    <cofactor evidence="1 7">
        <name>FAD</name>
        <dbReference type="ChEBI" id="CHEBI:57692"/>
    </cofactor>
</comment>
<dbReference type="Gene3D" id="1.20.120.310">
    <property type="entry name" value="ERV/ALR sulfhydryl oxidase domain"/>
    <property type="match status" value="1"/>
</dbReference>
<dbReference type="PANTHER" id="PTHR22897:SF8">
    <property type="entry name" value="SULFHYDRYL OXIDASE"/>
    <property type="match status" value="1"/>
</dbReference>
<dbReference type="Proteomes" id="UP000654075">
    <property type="component" value="Unassembled WGS sequence"/>
</dbReference>
<evidence type="ECO:0000256" key="6">
    <source>
        <dbReference type="ARBA" id="ARBA00023157"/>
    </source>
</evidence>
<dbReference type="GO" id="GO:0005615">
    <property type="term" value="C:extracellular space"/>
    <property type="evidence" value="ECO:0007669"/>
    <property type="project" value="TreeGrafter"/>
</dbReference>
<evidence type="ECO:0000256" key="7">
    <source>
        <dbReference type="RuleBase" id="RU371123"/>
    </source>
</evidence>
<dbReference type="PROSITE" id="PS51324">
    <property type="entry name" value="ERV_ALR"/>
    <property type="match status" value="1"/>
</dbReference>
<comment type="catalytic activity">
    <reaction evidence="7">
        <text>2 R'C(R)SH + O2 = R'C(R)S-S(R)CR' + H2O2</text>
        <dbReference type="Rhea" id="RHEA:17357"/>
        <dbReference type="ChEBI" id="CHEBI:15379"/>
        <dbReference type="ChEBI" id="CHEBI:16240"/>
        <dbReference type="ChEBI" id="CHEBI:16520"/>
        <dbReference type="ChEBI" id="CHEBI:17412"/>
        <dbReference type="EC" id="1.8.3.2"/>
    </reaction>
</comment>
<sequence>KSDDRKGAALWLWEVHNDVTLRVSAESSKPMPELWPSASHCPHCWPSTSVGKQGESQNYNATAVSDHLRSEYWGRTWDSRQSQSQRISGPWAQMIGGSGGWPVAALGFILVAGGLLLAGYMVTNPLPRAYSTFDTRYGHQLVRQGSEVVDPAAGYGRWGGQGVRAHSPEAAPFARRDQSPQRPQDQQHTIQRAYSAVTTTSSFHRRPATASDSFHRTVAQRSPAASDSFHRTGPGTSDSFHRPRAQPVVITGSSSTAPRSGSVQQQRFVGGDRPRGGYGSPRQQDYRSNAGSQSFSPPIVGGMSGLLGCTGPAGRLVGRLGESSRPLPEGTGSARAAAYGMSQQ</sequence>
<evidence type="ECO:0000256" key="2">
    <source>
        <dbReference type="ARBA" id="ARBA00022630"/>
    </source>
</evidence>
<keyword evidence="11" id="KW-1185">Reference proteome</keyword>